<evidence type="ECO:0000256" key="4">
    <source>
        <dbReference type="ARBA" id="ARBA00022475"/>
    </source>
</evidence>
<keyword evidence="5 12" id="KW-0812">Transmembrane</keyword>
<feature type="domain" description="TcaA protein NTF2-like" evidence="14">
    <location>
        <begin position="341"/>
        <end position="456"/>
    </location>
</feature>
<evidence type="ECO:0000256" key="5">
    <source>
        <dbReference type="ARBA" id="ARBA00022692"/>
    </source>
</evidence>
<dbReference type="RefSeq" id="WP_017895846.1">
    <property type="nucleotide sequence ID" value="NZ_CBXI010000040.1"/>
</dbReference>
<keyword evidence="11" id="KW-0046">Antibiotic resistance</keyword>
<dbReference type="GO" id="GO:0008270">
    <property type="term" value="F:zinc ion binding"/>
    <property type="evidence" value="ECO:0007669"/>
    <property type="project" value="UniProtKB-KW"/>
</dbReference>
<dbReference type="AlphaFoldDB" id="W6NJV8"/>
<sequence>MNYCTKCGSKLEESETTCHNCGYNFALKQYENLKDEEVEDEELDEEPGLPKLSKRKKIGILSAVIAIIVVVCFIFMGRSLAGPSKIADRFQADIASGNKSDLSKILYSNDNRLKIDESGSSTLISYFKDNPSYLNKVVDNMNTQISNTNLIKKASAASKNNFSLVIAGRTMLFFPKYKVNVRPTFIQINTGIKNVELSLDGNKIGKSDTDNFTKEFGPFMPGKYKLYANYKGNYTSLNKAYDIDLVDSENDRVNVDVFKDLKYIQINGQYPNAEIFVNNKNSKVRISDAGNFGPVNPGTKIYAIADEGGKKLKSDEYMVASGDSDVELNFSGAEENLSNVQSQIGNLMSMYTTYFCQAINSGDFSNTAPYLYPGSNLYNAQVKYVSDTYNKGVNEEIVSCSVISYNLSDDNKSGTVTTAEVYRITSKDGDSSIKSFKYTYGFKYNDDMGMYQLTSIS</sequence>
<organism evidence="16 17">
    <name type="scientific">Clostridium tyrobutyricum DIVETGP</name>
    <dbReference type="NCBI Taxonomy" id="1408889"/>
    <lineage>
        <taxon>Bacteria</taxon>
        <taxon>Bacillati</taxon>
        <taxon>Bacillota</taxon>
        <taxon>Clostridia</taxon>
        <taxon>Eubacteriales</taxon>
        <taxon>Clostridiaceae</taxon>
        <taxon>Clostridium</taxon>
    </lineage>
</organism>
<dbReference type="PANTHER" id="PTHR40038:SF1">
    <property type="entry name" value="MEMBRANE-ASSOCIATED PROTEIN TCAA"/>
    <property type="match status" value="1"/>
</dbReference>
<dbReference type="GO" id="GO:0005886">
    <property type="term" value="C:plasma membrane"/>
    <property type="evidence" value="ECO:0007669"/>
    <property type="project" value="UniProtKB-SubCell"/>
</dbReference>
<evidence type="ECO:0000256" key="7">
    <source>
        <dbReference type="ARBA" id="ARBA00022771"/>
    </source>
</evidence>
<keyword evidence="4" id="KW-1003">Cell membrane</keyword>
<dbReference type="Proteomes" id="UP000019482">
    <property type="component" value="Unassembled WGS sequence"/>
</dbReference>
<dbReference type="OrthoDB" id="1714200at2"/>
<evidence type="ECO:0000256" key="3">
    <source>
        <dbReference type="ARBA" id="ARBA00017896"/>
    </source>
</evidence>
<evidence type="ECO:0000256" key="12">
    <source>
        <dbReference type="SAM" id="Phobius"/>
    </source>
</evidence>
<reference evidence="16 17" key="1">
    <citation type="journal article" date="2015" name="Genome Announc.">
        <title>Draft Genome Sequence of Clostridium tyrobutyricum Strain DIVETGP, Isolated from Cow's Milk for Grana Padano Production.</title>
        <authorList>
            <person name="Soggiu A."/>
            <person name="Piras C."/>
            <person name="Gaiarsa S."/>
            <person name="Sassera D."/>
            <person name="Roncada P."/>
            <person name="Bendixen E."/>
            <person name="Brasca M."/>
            <person name="Bonizzi L."/>
        </authorList>
    </citation>
    <scope>NUCLEOTIDE SEQUENCE [LARGE SCALE GENOMIC DNA]</scope>
    <source>
        <strain evidence="16 17">DIVETGP</strain>
    </source>
</reference>
<keyword evidence="10 12" id="KW-0472">Membrane</keyword>
<dbReference type="Pfam" id="PF22820">
    <property type="entry name" value="TcaA_3rd_4th"/>
    <property type="match status" value="1"/>
</dbReference>
<evidence type="ECO:0000259" key="13">
    <source>
        <dbReference type="Pfam" id="PF22813"/>
    </source>
</evidence>
<evidence type="ECO:0000256" key="11">
    <source>
        <dbReference type="ARBA" id="ARBA00023251"/>
    </source>
</evidence>
<dbReference type="GeneID" id="29420516"/>
<protein>
    <recommendedName>
        <fullName evidence="3">Membrane-associated protein TcaA</fullName>
    </recommendedName>
</protein>
<comment type="subcellular location">
    <subcellularLocation>
        <location evidence="1">Cell membrane</location>
        <topology evidence="1">Single-pass membrane protein</topology>
    </subcellularLocation>
</comment>
<evidence type="ECO:0000256" key="8">
    <source>
        <dbReference type="ARBA" id="ARBA00022833"/>
    </source>
</evidence>
<comment type="similarity">
    <text evidence="2">Belongs to the TcaA family.</text>
</comment>
<evidence type="ECO:0000256" key="1">
    <source>
        <dbReference type="ARBA" id="ARBA00004162"/>
    </source>
</evidence>
<keyword evidence="7" id="KW-0863">Zinc-finger</keyword>
<comment type="caution">
    <text evidence="16">The sequence shown here is derived from an EMBL/GenBank/DDBJ whole genome shotgun (WGS) entry which is preliminary data.</text>
</comment>
<dbReference type="PANTHER" id="PTHR40038">
    <property type="entry name" value="MEMBRANE-ASSOCIATED PROTEIN TCAA"/>
    <property type="match status" value="1"/>
</dbReference>
<accession>W6NJV8</accession>
<feature type="domain" description="TcaA second" evidence="13">
    <location>
        <begin position="83"/>
        <end position="181"/>
    </location>
</feature>
<evidence type="ECO:0000256" key="10">
    <source>
        <dbReference type="ARBA" id="ARBA00023136"/>
    </source>
</evidence>
<dbReference type="InterPro" id="IPR023599">
    <property type="entry name" value="Mem_prot_TcaA"/>
</dbReference>
<dbReference type="Pfam" id="PF22819">
    <property type="entry name" value="TcaA_5th"/>
    <property type="match status" value="1"/>
</dbReference>
<dbReference type="GO" id="GO:0046677">
    <property type="term" value="P:response to antibiotic"/>
    <property type="evidence" value="ECO:0007669"/>
    <property type="project" value="UniProtKB-KW"/>
</dbReference>
<dbReference type="InterPro" id="IPR054528">
    <property type="entry name" value="TcaA_5th"/>
</dbReference>
<evidence type="ECO:0000313" key="17">
    <source>
        <dbReference type="Proteomes" id="UP000019482"/>
    </source>
</evidence>
<keyword evidence="6" id="KW-0479">Metal-binding</keyword>
<evidence type="ECO:0000256" key="6">
    <source>
        <dbReference type="ARBA" id="ARBA00022723"/>
    </source>
</evidence>
<dbReference type="InterPro" id="IPR054530">
    <property type="entry name" value="TcaA_4th"/>
</dbReference>
<dbReference type="PROSITE" id="PS00018">
    <property type="entry name" value="EF_HAND_1"/>
    <property type="match status" value="1"/>
</dbReference>
<dbReference type="InterPro" id="IPR018247">
    <property type="entry name" value="EF_Hand_1_Ca_BS"/>
</dbReference>
<evidence type="ECO:0000256" key="9">
    <source>
        <dbReference type="ARBA" id="ARBA00022989"/>
    </source>
</evidence>
<gene>
    <name evidence="16" type="ORF">CTDIVETGP_2287</name>
</gene>
<dbReference type="InterPro" id="IPR054529">
    <property type="entry name" value="TcaA_2nd"/>
</dbReference>
<dbReference type="EMBL" id="CBXI010000040">
    <property type="protein sequence ID" value="CDL92217.1"/>
    <property type="molecule type" value="Genomic_DNA"/>
</dbReference>
<evidence type="ECO:0000256" key="2">
    <source>
        <dbReference type="ARBA" id="ARBA00006334"/>
    </source>
</evidence>
<keyword evidence="9 12" id="KW-1133">Transmembrane helix</keyword>
<dbReference type="PIRSF" id="PIRSF032522">
    <property type="entry name" value="TcaA"/>
    <property type="match status" value="1"/>
</dbReference>
<keyword evidence="8" id="KW-0862">Zinc</keyword>
<evidence type="ECO:0000259" key="15">
    <source>
        <dbReference type="Pfam" id="PF22820"/>
    </source>
</evidence>
<evidence type="ECO:0000313" key="16">
    <source>
        <dbReference type="EMBL" id="CDL92217.1"/>
    </source>
</evidence>
<feature type="transmembrane region" description="Helical" evidence="12">
    <location>
        <begin position="58"/>
        <end position="76"/>
    </location>
</feature>
<dbReference type="Pfam" id="PF22813">
    <property type="entry name" value="TcaA_2nd"/>
    <property type="match status" value="1"/>
</dbReference>
<feature type="domain" description="TcaA 4th" evidence="15">
    <location>
        <begin position="260"/>
        <end position="330"/>
    </location>
</feature>
<name>W6NJV8_CLOTY</name>
<keyword evidence="17" id="KW-1185">Reference proteome</keyword>
<evidence type="ECO:0000259" key="14">
    <source>
        <dbReference type="Pfam" id="PF22819"/>
    </source>
</evidence>
<proteinExistence type="inferred from homology"/>